<evidence type="ECO:0000256" key="8">
    <source>
        <dbReference type="ARBA" id="ARBA00023004"/>
    </source>
</evidence>
<keyword evidence="5" id="KW-0479">Metal-binding</keyword>
<keyword evidence="9" id="KW-0812">Transmembrane</keyword>
<dbReference type="Pfam" id="PF14537">
    <property type="entry name" value="Cytochrom_c3_2"/>
    <property type="match status" value="1"/>
</dbReference>
<dbReference type="CDD" id="cd08168">
    <property type="entry name" value="Cytochrom_C3"/>
    <property type="match status" value="1"/>
</dbReference>
<dbReference type="InterPro" id="IPR000253">
    <property type="entry name" value="FHA_dom"/>
</dbReference>
<dbReference type="Proteomes" id="UP001361239">
    <property type="component" value="Unassembled WGS sequence"/>
</dbReference>
<keyword evidence="13" id="KW-1185">Reference proteome</keyword>
<evidence type="ECO:0000256" key="4">
    <source>
        <dbReference type="ARBA" id="ARBA00022617"/>
    </source>
</evidence>
<keyword evidence="9" id="KW-0472">Membrane</keyword>
<evidence type="ECO:0000256" key="3">
    <source>
        <dbReference type="ARBA" id="ARBA00022448"/>
    </source>
</evidence>
<keyword evidence="6" id="KW-0732">Signal</keyword>
<keyword evidence="8" id="KW-0408">Iron</keyword>
<dbReference type="InterPro" id="IPR012286">
    <property type="entry name" value="Tetrahaem_cytochrome"/>
</dbReference>
<dbReference type="InterPro" id="IPR051829">
    <property type="entry name" value="Multiheme_Cytochr_ET"/>
</dbReference>
<name>A0ABU8RWA9_9SPHN</name>
<dbReference type="SUPFAM" id="SSF48695">
    <property type="entry name" value="Multiheme cytochromes"/>
    <property type="match status" value="1"/>
</dbReference>
<evidence type="ECO:0000256" key="9">
    <source>
        <dbReference type="SAM" id="Phobius"/>
    </source>
</evidence>
<evidence type="ECO:0000313" key="12">
    <source>
        <dbReference type="EMBL" id="MEJ5977288.1"/>
    </source>
</evidence>
<reference evidence="12 13" key="1">
    <citation type="submission" date="2024-03" db="EMBL/GenBank/DDBJ databases">
        <authorList>
            <person name="Jo J.-H."/>
        </authorList>
    </citation>
    <scope>NUCLEOTIDE SEQUENCE [LARGE SCALE GENOMIC DNA]</scope>
    <source>
        <strain evidence="12 13">PS1R-30</strain>
    </source>
</reference>
<dbReference type="PANTHER" id="PTHR35038">
    <property type="entry name" value="DISSIMILATORY SULFITE REDUCTASE SIRA"/>
    <property type="match status" value="1"/>
</dbReference>
<feature type="domain" description="Tetrahaem cytochrome" evidence="11">
    <location>
        <begin position="186"/>
        <end position="281"/>
    </location>
</feature>
<dbReference type="Gene3D" id="3.90.10.10">
    <property type="entry name" value="Cytochrome C3"/>
    <property type="match status" value="3"/>
</dbReference>
<comment type="cofactor">
    <cofactor evidence="1">
        <name>heme c</name>
        <dbReference type="ChEBI" id="CHEBI:61717"/>
    </cofactor>
</comment>
<evidence type="ECO:0000259" key="10">
    <source>
        <dbReference type="Pfam" id="PF00498"/>
    </source>
</evidence>
<evidence type="ECO:0000256" key="6">
    <source>
        <dbReference type="ARBA" id="ARBA00022729"/>
    </source>
</evidence>
<evidence type="ECO:0000256" key="1">
    <source>
        <dbReference type="ARBA" id="ARBA00001926"/>
    </source>
</evidence>
<comment type="subcellular location">
    <subcellularLocation>
        <location evidence="2">Cell envelope</location>
    </subcellularLocation>
</comment>
<evidence type="ECO:0000259" key="11">
    <source>
        <dbReference type="Pfam" id="PF14537"/>
    </source>
</evidence>
<keyword evidence="7" id="KW-0249">Electron transport</keyword>
<organism evidence="12 13">
    <name type="scientific">Novosphingobium anseongense</name>
    <dbReference type="NCBI Taxonomy" id="3133436"/>
    <lineage>
        <taxon>Bacteria</taxon>
        <taxon>Pseudomonadati</taxon>
        <taxon>Pseudomonadota</taxon>
        <taxon>Alphaproteobacteria</taxon>
        <taxon>Sphingomonadales</taxon>
        <taxon>Sphingomonadaceae</taxon>
        <taxon>Novosphingobium</taxon>
    </lineage>
</organism>
<dbReference type="Pfam" id="PF00498">
    <property type="entry name" value="FHA"/>
    <property type="match status" value="1"/>
</dbReference>
<dbReference type="SUPFAM" id="SSF49879">
    <property type="entry name" value="SMAD/FHA domain"/>
    <property type="match status" value="1"/>
</dbReference>
<evidence type="ECO:0000256" key="2">
    <source>
        <dbReference type="ARBA" id="ARBA00004196"/>
    </source>
</evidence>
<evidence type="ECO:0000313" key="13">
    <source>
        <dbReference type="Proteomes" id="UP001361239"/>
    </source>
</evidence>
<proteinExistence type="predicted"/>
<dbReference type="InterPro" id="IPR036280">
    <property type="entry name" value="Multihaem_cyt_sf"/>
</dbReference>
<keyword evidence="3" id="KW-0813">Transport</keyword>
<evidence type="ECO:0000256" key="5">
    <source>
        <dbReference type="ARBA" id="ARBA00022723"/>
    </source>
</evidence>
<dbReference type="PANTHER" id="PTHR35038:SF6">
    <property type="entry name" value="SURFACE LOCALIZED DECAHEME CYTOCHROME C LIPOPROTEIN"/>
    <property type="match status" value="1"/>
</dbReference>
<protein>
    <submittedName>
        <fullName evidence="12">Cytochrome c3 family protein</fullName>
    </submittedName>
</protein>
<keyword evidence="4" id="KW-0349">Heme</keyword>
<dbReference type="EMBL" id="JBBHJZ010000002">
    <property type="protein sequence ID" value="MEJ5977288.1"/>
    <property type="molecule type" value="Genomic_DNA"/>
</dbReference>
<dbReference type="Gene3D" id="2.60.200.20">
    <property type="match status" value="1"/>
</dbReference>
<keyword evidence="9" id="KW-1133">Transmembrane helix</keyword>
<sequence>MTFRLRTIDVTADGRQIVRDRDLAASRLTIGRAAENDVHLPDLAIDPHHAAIERNGDLLEVTALGTLGFGVDGVASQETVIDPARGAELRFGSYNLTISRDADGIPLITIAQVASQDPGEAADDKARFSLAAAMPGKRRMAWIFGALILLAFLAIPVFFNLVHQANPKVAVRGDKAWSAGALSLAHHSLEQNCTACHVKPFQPVQDATCMSCHKTVHDHASPARLALARGGNGPLGERLLWAVAHSFGKEGPGACADCHTEHEGATRMAAPAQQFCADCHEDLKTRLADTRLGNAADFGLLHPQFTPAVVTDPVAGKSVPMSLDGHPKENNGLTFPHKLHLDPLGGAARMAASIGRERDYGRAGLQCSNCHRPTEEGIRFKPIDMERDCEGCHSLAYDNVGGTVRRLRHGDVDQMIADLAVSGYNPPVAAPRERPGQFGVGGNYHIDFAPPRYTSSTFQQALSKDGVCGECHTPTMQGGRPGVVPVRQTARFMSDGWFNHKAHAQEKCTSCHSAEKSSTSSDVLLPNLASCRTCHMGGDDRRAKVPSGCAMCHGYHPTQGAPRGTKQDKT</sequence>
<evidence type="ECO:0000256" key="7">
    <source>
        <dbReference type="ARBA" id="ARBA00022982"/>
    </source>
</evidence>
<dbReference type="InterPro" id="IPR008984">
    <property type="entry name" value="SMAD_FHA_dom_sf"/>
</dbReference>
<feature type="domain" description="FHA" evidence="10">
    <location>
        <begin position="29"/>
        <end position="74"/>
    </location>
</feature>
<comment type="caution">
    <text evidence="12">The sequence shown here is derived from an EMBL/GenBank/DDBJ whole genome shotgun (WGS) entry which is preliminary data.</text>
</comment>
<feature type="transmembrane region" description="Helical" evidence="9">
    <location>
        <begin position="140"/>
        <end position="159"/>
    </location>
</feature>
<gene>
    <name evidence="12" type="ORF">WG901_11620</name>
</gene>
<dbReference type="RefSeq" id="WP_339587229.1">
    <property type="nucleotide sequence ID" value="NZ_JBBHJZ010000002.1"/>
</dbReference>
<accession>A0ABU8RWA9</accession>
<dbReference type="CDD" id="cd00060">
    <property type="entry name" value="FHA"/>
    <property type="match status" value="1"/>
</dbReference>